<gene>
    <name evidence="8" type="ORF">K1X13_06285</name>
</gene>
<dbReference type="Proteomes" id="UP000754710">
    <property type="component" value="Unassembled WGS sequence"/>
</dbReference>
<dbReference type="Pfam" id="PF19320">
    <property type="entry name" value="GlfT2_domain3"/>
    <property type="match status" value="1"/>
</dbReference>
<organism evidence="8 9">
    <name type="scientific">Nocardioides jiangsuensis</name>
    <dbReference type="NCBI Taxonomy" id="2866161"/>
    <lineage>
        <taxon>Bacteria</taxon>
        <taxon>Bacillati</taxon>
        <taxon>Actinomycetota</taxon>
        <taxon>Actinomycetes</taxon>
        <taxon>Propionibacteriales</taxon>
        <taxon>Nocardioidaceae</taxon>
        <taxon>Nocardioides</taxon>
    </lineage>
</organism>
<dbReference type="EMBL" id="JAIEZQ010000001">
    <property type="protein sequence ID" value="MBY9074423.1"/>
    <property type="molecule type" value="Genomic_DNA"/>
</dbReference>
<accession>A0ABS7RK26</accession>
<dbReference type="Gene3D" id="3.90.550.60">
    <property type="match status" value="1"/>
</dbReference>
<keyword evidence="9" id="KW-1185">Reference proteome</keyword>
<comment type="pathway">
    <text evidence="1">Cell wall biogenesis; cell wall polysaccharide biosynthesis.</text>
</comment>
<dbReference type="EC" id="2.4.-.-" evidence="8"/>
<dbReference type="RefSeq" id="WP_221024102.1">
    <property type="nucleotide sequence ID" value="NZ_JAIEZQ010000001.1"/>
</dbReference>
<evidence type="ECO:0000256" key="4">
    <source>
        <dbReference type="ARBA" id="ARBA00022679"/>
    </source>
</evidence>
<dbReference type="Pfam" id="PF17994">
    <property type="entry name" value="Glft2_N"/>
    <property type="match status" value="1"/>
</dbReference>
<evidence type="ECO:0000313" key="9">
    <source>
        <dbReference type="Proteomes" id="UP000754710"/>
    </source>
</evidence>
<dbReference type="GO" id="GO:0016757">
    <property type="term" value="F:glycosyltransferase activity"/>
    <property type="evidence" value="ECO:0007669"/>
    <property type="project" value="UniProtKB-KW"/>
</dbReference>
<evidence type="ECO:0000256" key="2">
    <source>
        <dbReference type="ARBA" id="ARBA00006739"/>
    </source>
</evidence>
<dbReference type="Pfam" id="PF13641">
    <property type="entry name" value="Glyco_tranf_2_3"/>
    <property type="match status" value="1"/>
</dbReference>
<evidence type="ECO:0000256" key="5">
    <source>
        <dbReference type="SAM" id="MobiDB-lite"/>
    </source>
</evidence>
<evidence type="ECO:0000313" key="8">
    <source>
        <dbReference type="EMBL" id="MBY9074423.1"/>
    </source>
</evidence>
<evidence type="ECO:0000259" key="7">
    <source>
        <dbReference type="Pfam" id="PF19320"/>
    </source>
</evidence>
<sequence length="679" mass="76004">MTDTAESTVVDARQDAPASTSFRVVHRTILRPEQEIDIRPLYVGGVASFGASSAAGGAAGAMAAAGGHEPERSGDPIAGLGGFGKIADDGAVVFPERRLTFGTYFNAFPASYWRRWSDFTHVRLQVTVRGEGTVSVYRSTAKGHVQRAESEYFETGSPKTLTFDLPLKPFIDGGWYWYDVEAGESEAVVIAGSWGFETDKVRQGTVSIGITTFNRPDFCVDQLVSLSQETEVLDILDEIYVVDQGTQKVSDEERFSDVAAKLGPKLRLIEQGNLGGSGGFSRAMDEATAKGDADYVLLLDDDVVCEPEGILRGVAFADLVKKTTIVGGQMFSLYDRSVMHAYGETVDKYRWFWGAAPNTKHGHNFAARSLRATEWLHRRVDVDYNGWWMCLIPTKVIKEVGLSLPMFIKWDDAEFGLRASEAGYPTVTLPGMAVWHVPWHEKDDTIDWQAYFHRRNRIVAALLHSPYERGGKLVRESFETQVRHLLSMQYSPAEMGLMAIEDILEGPQRMHRDVLKRLPELRELRKNYDDSRSEPYLDSYPAARRKKPPRKGKDSSAPIGPVGKLKTVAKGAVRQVLPPRDFALKYPEANVPHLDLKWWKLMQFDSALVSSADGTSVSWYKRNPELARDLMQRSVAVHARLAKEWPRLAEEYRQALPDLVSPDAWQLTFEQSNKKDESS</sequence>
<keyword evidence="3 8" id="KW-0328">Glycosyltransferase</keyword>
<feature type="domain" description="Galactofuranosyltransferase GlfT2 N-terminal" evidence="6">
    <location>
        <begin position="96"/>
        <end position="194"/>
    </location>
</feature>
<dbReference type="InterPro" id="IPR045699">
    <property type="entry name" value="GlfT2_C"/>
</dbReference>
<dbReference type="PANTHER" id="PTHR43179">
    <property type="entry name" value="RHAMNOSYLTRANSFERASE WBBL"/>
    <property type="match status" value="1"/>
</dbReference>
<evidence type="ECO:0000256" key="1">
    <source>
        <dbReference type="ARBA" id="ARBA00004776"/>
    </source>
</evidence>
<evidence type="ECO:0000259" key="6">
    <source>
        <dbReference type="Pfam" id="PF17994"/>
    </source>
</evidence>
<feature type="domain" description="Galactofuranosyltransferase-2 C-terminal" evidence="7">
    <location>
        <begin position="473"/>
        <end position="671"/>
    </location>
</feature>
<keyword evidence="4 8" id="KW-0808">Transferase</keyword>
<dbReference type="InterPro" id="IPR040492">
    <property type="entry name" value="GlfT2_N"/>
</dbReference>
<reference evidence="8 9" key="1">
    <citation type="submission" date="2021-08" db="EMBL/GenBank/DDBJ databases">
        <title>Nocardioides bacterium WL0053 sp. nov., isolated from the sediment.</title>
        <authorList>
            <person name="Wang L."/>
            <person name="Zhang D."/>
            <person name="Zhang A."/>
        </authorList>
    </citation>
    <scope>NUCLEOTIDE SEQUENCE [LARGE SCALE GENOMIC DNA]</scope>
    <source>
        <strain evidence="8 9">WL0053</strain>
    </source>
</reference>
<name>A0ABS7RK26_9ACTN</name>
<comment type="caution">
    <text evidence="8">The sequence shown here is derived from an EMBL/GenBank/DDBJ whole genome shotgun (WGS) entry which is preliminary data.</text>
</comment>
<evidence type="ECO:0000256" key="3">
    <source>
        <dbReference type="ARBA" id="ARBA00022676"/>
    </source>
</evidence>
<dbReference type="InterPro" id="IPR029044">
    <property type="entry name" value="Nucleotide-diphossugar_trans"/>
</dbReference>
<dbReference type="SUPFAM" id="SSF53448">
    <property type="entry name" value="Nucleotide-diphospho-sugar transferases"/>
    <property type="match status" value="1"/>
</dbReference>
<proteinExistence type="inferred from homology"/>
<feature type="region of interest" description="Disordered" evidence="5">
    <location>
        <begin position="529"/>
        <end position="562"/>
    </location>
</feature>
<protein>
    <submittedName>
        <fullName evidence="8">Glycosyltransferase</fullName>
        <ecNumber evidence="8">2.4.-.-</ecNumber>
    </submittedName>
</protein>
<comment type="similarity">
    <text evidence="2">Belongs to the glycosyltransferase 2 family.</text>
</comment>
<dbReference type="PANTHER" id="PTHR43179:SF12">
    <property type="entry name" value="GALACTOFURANOSYLTRANSFERASE GLFT2"/>
    <property type="match status" value="1"/>
</dbReference>